<dbReference type="KEGG" id="pno:SNOG_12921"/>
<name>Q0U5P3_PHANO</name>
<accession>Q0U5P3</accession>
<gene>
    <name evidence="2" type="ORF">SNOG_12921</name>
</gene>
<feature type="region of interest" description="Disordered" evidence="1">
    <location>
        <begin position="1"/>
        <end position="33"/>
    </location>
</feature>
<proteinExistence type="predicted"/>
<feature type="compositionally biased region" description="Basic and acidic residues" evidence="1">
    <location>
        <begin position="13"/>
        <end position="33"/>
    </location>
</feature>
<dbReference type="RefSeq" id="XP_001803138.1">
    <property type="nucleotide sequence ID" value="XM_001803086.1"/>
</dbReference>
<dbReference type="AlphaFoldDB" id="Q0U5P3"/>
<reference evidence="3" key="1">
    <citation type="journal article" date="2007" name="Plant Cell">
        <title>Dothideomycete-plant interactions illuminated by genome sequencing and EST analysis of the wheat pathogen Stagonospora nodorum.</title>
        <authorList>
            <person name="Hane J.K."/>
            <person name="Lowe R.G."/>
            <person name="Solomon P.S."/>
            <person name="Tan K.C."/>
            <person name="Schoch C.L."/>
            <person name="Spatafora J.W."/>
            <person name="Crous P.W."/>
            <person name="Kodira C."/>
            <person name="Birren B.W."/>
            <person name="Galagan J.E."/>
            <person name="Torriani S.F."/>
            <person name="McDonald B.A."/>
            <person name="Oliver R.P."/>
        </authorList>
    </citation>
    <scope>NUCLEOTIDE SEQUENCE [LARGE SCALE GENOMIC DNA]</scope>
    <source>
        <strain evidence="3">SN15 / ATCC MYA-4574 / FGSC 10173</strain>
    </source>
</reference>
<dbReference type="EMBL" id="CH445348">
    <property type="protein sequence ID" value="EAT79721.1"/>
    <property type="molecule type" value="Genomic_DNA"/>
</dbReference>
<dbReference type="HOGENOM" id="CLU_004137_7_4_1"/>
<sequence length="33" mass="3923">MSNLRHEKKKQKDRQTRQKCPEKADAKTDHGET</sequence>
<feature type="compositionally biased region" description="Basic residues" evidence="1">
    <location>
        <begin position="1"/>
        <end position="12"/>
    </location>
</feature>
<protein>
    <submittedName>
        <fullName evidence="2">Uncharacterized protein</fullName>
    </submittedName>
</protein>
<evidence type="ECO:0000313" key="3">
    <source>
        <dbReference type="Proteomes" id="UP000001055"/>
    </source>
</evidence>
<evidence type="ECO:0000313" key="2">
    <source>
        <dbReference type="EMBL" id="EAT79721.1"/>
    </source>
</evidence>
<dbReference type="Proteomes" id="UP000001055">
    <property type="component" value="Unassembled WGS sequence"/>
</dbReference>
<organism evidence="2 3">
    <name type="scientific">Phaeosphaeria nodorum (strain SN15 / ATCC MYA-4574 / FGSC 10173)</name>
    <name type="common">Glume blotch fungus</name>
    <name type="synonym">Parastagonospora nodorum</name>
    <dbReference type="NCBI Taxonomy" id="321614"/>
    <lineage>
        <taxon>Eukaryota</taxon>
        <taxon>Fungi</taxon>
        <taxon>Dikarya</taxon>
        <taxon>Ascomycota</taxon>
        <taxon>Pezizomycotina</taxon>
        <taxon>Dothideomycetes</taxon>
        <taxon>Pleosporomycetidae</taxon>
        <taxon>Pleosporales</taxon>
        <taxon>Pleosporineae</taxon>
        <taxon>Phaeosphaeriaceae</taxon>
        <taxon>Parastagonospora</taxon>
    </lineage>
</organism>
<evidence type="ECO:0000256" key="1">
    <source>
        <dbReference type="SAM" id="MobiDB-lite"/>
    </source>
</evidence>
<dbReference type="GeneID" id="5980051"/>
<dbReference type="InParanoid" id="Q0U5P3"/>